<sequence>MLLALVAILGVGVAAGGWWWGQRAPVAVAAQTSPQLDVRQASYVSLDKIVVMLKTDQSLRTANTYMSLDLVLRTDKLHEKAAKAELPMLKGVAVRTLSQVAMEQAKAMSIDEWTELLTADLVAAYASHPDLRPFDKVMVSRLIIE</sequence>
<dbReference type="Proteomes" id="UP000220246">
    <property type="component" value="Unassembled WGS sequence"/>
</dbReference>
<keyword evidence="2" id="KW-1185">Reference proteome</keyword>
<dbReference type="EMBL" id="PDEA01000001">
    <property type="protein sequence ID" value="PEH87921.1"/>
    <property type="molecule type" value="Genomic_DNA"/>
</dbReference>
<keyword evidence="1" id="KW-0969">Cilium</keyword>
<dbReference type="GeneID" id="80799783"/>
<keyword evidence="1" id="KW-0966">Cell projection</keyword>
<name>A0A2A7URZ5_COMTR</name>
<keyword evidence="1" id="KW-0282">Flagellum</keyword>
<dbReference type="STRING" id="1219032.GCA_001515545_04111"/>
<organism evidence="1 2">
    <name type="scientific">Comamonas terrigena</name>
    <dbReference type="NCBI Taxonomy" id="32013"/>
    <lineage>
        <taxon>Bacteria</taxon>
        <taxon>Pseudomonadati</taxon>
        <taxon>Pseudomonadota</taxon>
        <taxon>Betaproteobacteria</taxon>
        <taxon>Burkholderiales</taxon>
        <taxon>Comamonadaceae</taxon>
        <taxon>Comamonas</taxon>
    </lineage>
</organism>
<gene>
    <name evidence="1" type="ORF">CRM82_04170</name>
</gene>
<dbReference type="RefSeq" id="WP_066541928.1">
    <property type="nucleotide sequence ID" value="NZ_PDEA01000001.1"/>
</dbReference>
<comment type="caution">
    <text evidence="1">The sequence shown here is derived from an EMBL/GenBank/DDBJ whole genome shotgun (WGS) entry which is preliminary data.</text>
</comment>
<reference evidence="2" key="1">
    <citation type="submission" date="2017-09" db="EMBL/GenBank/DDBJ databases">
        <title>FDA dAtabase for Regulatory Grade micrObial Sequences (FDA-ARGOS): Supporting development and validation of Infectious Disease Dx tests.</title>
        <authorList>
            <person name="Minogue T."/>
            <person name="Wolcott M."/>
            <person name="Wasieloski L."/>
            <person name="Aguilar W."/>
            <person name="Moore D."/>
            <person name="Tallon L."/>
            <person name="Sadzewicz L."/>
            <person name="Ott S."/>
            <person name="Zhao X."/>
            <person name="Nagaraj S."/>
            <person name="Vavikolanu K."/>
            <person name="Aluvathingal J."/>
            <person name="Nadendla S."/>
            <person name="Sichtig H."/>
        </authorList>
    </citation>
    <scope>NUCLEOTIDE SEQUENCE [LARGE SCALE GENOMIC DNA]</scope>
    <source>
        <strain evidence="2">FDAARGOS_394</strain>
    </source>
</reference>
<accession>A0A2A7URZ5</accession>
<dbReference type="OrthoDB" id="7062113at2"/>
<evidence type="ECO:0000313" key="2">
    <source>
        <dbReference type="Proteomes" id="UP000220246"/>
    </source>
</evidence>
<dbReference type="AlphaFoldDB" id="A0A2A7URZ5"/>
<protein>
    <submittedName>
        <fullName evidence="1">Flagellar basal body-associated protein FliL</fullName>
    </submittedName>
</protein>
<proteinExistence type="predicted"/>
<evidence type="ECO:0000313" key="1">
    <source>
        <dbReference type="EMBL" id="PEH87921.1"/>
    </source>
</evidence>